<evidence type="ECO:0000313" key="10">
    <source>
        <dbReference type="Proteomes" id="UP000316759"/>
    </source>
</evidence>
<gene>
    <name evidence="9" type="ORF">FGIG_02927</name>
</gene>
<accession>A0A504YPI1</accession>
<dbReference type="InterPro" id="IPR032387">
    <property type="entry name" value="ACAS_N"/>
</dbReference>
<evidence type="ECO:0000256" key="5">
    <source>
        <dbReference type="ARBA" id="ARBA00022840"/>
    </source>
</evidence>
<evidence type="ECO:0000256" key="2">
    <source>
        <dbReference type="ARBA" id="ARBA00013275"/>
    </source>
</evidence>
<dbReference type="PANTHER" id="PTHR24095:SF244">
    <property type="entry name" value="ACETYL-COENZYME A SYNTHETASE"/>
    <property type="match status" value="1"/>
</dbReference>
<feature type="domain" description="Acetyl-coenzyme A synthetase N-terminal" evidence="8">
    <location>
        <begin position="13"/>
        <end position="74"/>
    </location>
</feature>
<evidence type="ECO:0000259" key="7">
    <source>
        <dbReference type="Pfam" id="PF13193"/>
    </source>
</evidence>
<dbReference type="Pfam" id="PF00501">
    <property type="entry name" value="AMP-binding"/>
    <property type="match status" value="1"/>
</dbReference>
<dbReference type="Pfam" id="PF16177">
    <property type="entry name" value="ACAS_N"/>
    <property type="match status" value="1"/>
</dbReference>
<dbReference type="AlphaFoldDB" id="A0A504YPI1"/>
<dbReference type="GO" id="GO:0005524">
    <property type="term" value="F:ATP binding"/>
    <property type="evidence" value="ECO:0007669"/>
    <property type="project" value="UniProtKB-KW"/>
</dbReference>
<dbReference type="Pfam" id="PF13193">
    <property type="entry name" value="AMP-binding_C"/>
    <property type="match status" value="1"/>
</dbReference>
<evidence type="ECO:0000259" key="6">
    <source>
        <dbReference type="Pfam" id="PF00501"/>
    </source>
</evidence>
<dbReference type="GO" id="GO:0003987">
    <property type="term" value="F:acetate-CoA ligase activity"/>
    <property type="evidence" value="ECO:0007669"/>
    <property type="project" value="UniProtKB-EC"/>
</dbReference>
<dbReference type="InterPro" id="IPR045851">
    <property type="entry name" value="AMP-bd_C_sf"/>
</dbReference>
<dbReference type="FunFam" id="3.40.50.12780:FF:000001">
    <property type="entry name" value="Acetyl-coenzyme A synthetase"/>
    <property type="match status" value="1"/>
</dbReference>
<name>A0A504YPI1_FASGI</name>
<keyword evidence="4" id="KW-0547">Nucleotide-binding</keyword>
<evidence type="ECO:0000256" key="3">
    <source>
        <dbReference type="ARBA" id="ARBA00022598"/>
    </source>
</evidence>
<dbReference type="Gene3D" id="3.30.300.30">
    <property type="match status" value="1"/>
</dbReference>
<dbReference type="STRING" id="46835.A0A504YPI1"/>
<dbReference type="OrthoDB" id="1706066at2759"/>
<evidence type="ECO:0000256" key="4">
    <source>
        <dbReference type="ARBA" id="ARBA00022741"/>
    </source>
</evidence>
<evidence type="ECO:0000313" key="9">
    <source>
        <dbReference type="EMBL" id="TPP63952.1"/>
    </source>
</evidence>
<dbReference type="Gene3D" id="3.40.50.12780">
    <property type="entry name" value="N-terminal domain of ligase-like"/>
    <property type="match status" value="1"/>
</dbReference>
<keyword evidence="10" id="KW-1185">Reference proteome</keyword>
<keyword evidence="3" id="KW-0436">Ligase</keyword>
<dbReference type="Proteomes" id="UP000316759">
    <property type="component" value="Unassembled WGS sequence"/>
</dbReference>
<dbReference type="GO" id="GO:0006085">
    <property type="term" value="P:acetyl-CoA biosynthetic process"/>
    <property type="evidence" value="ECO:0007669"/>
    <property type="project" value="TreeGrafter"/>
</dbReference>
<proteinExistence type="inferred from homology"/>
<evidence type="ECO:0000256" key="1">
    <source>
        <dbReference type="ARBA" id="ARBA00006432"/>
    </source>
</evidence>
<dbReference type="InterPro" id="IPR000873">
    <property type="entry name" value="AMP-dep_synth/lig_dom"/>
</dbReference>
<dbReference type="InterPro" id="IPR025110">
    <property type="entry name" value="AMP-bd_C"/>
</dbReference>
<organism evidence="9 10">
    <name type="scientific">Fasciola gigantica</name>
    <name type="common">Giant liver fluke</name>
    <dbReference type="NCBI Taxonomy" id="46835"/>
    <lineage>
        <taxon>Eukaryota</taxon>
        <taxon>Metazoa</taxon>
        <taxon>Spiralia</taxon>
        <taxon>Lophotrochozoa</taxon>
        <taxon>Platyhelminthes</taxon>
        <taxon>Trematoda</taxon>
        <taxon>Digenea</taxon>
        <taxon>Plagiorchiida</taxon>
        <taxon>Echinostomata</taxon>
        <taxon>Echinostomatoidea</taxon>
        <taxon>Fasciolidae</taxon>
        <taxon>Fasciola</taxon>
    </lineage>
</organism>
<dbReference type="PANTHER" id="PTHR24095">
    <property type="entry name" value="ACETYL-COENZYME A SYNTHETASE"/>
    <property type="match status" value="1"/>
</dbReference>
<feature type="domain" description="AMP-binding enzyme C-terminal" evidence="7">
    <location>
        <begin position="562"/>
        <end position="643"/>
    </location>
</feature>
<comment type="similarity">
    <text evidence="1">Belongs to the ATP-dependent AMP-binding enzyme family.</text>
</comment>
<sequence length="668" mass="74183">MSSVNHIQSMNEYFERHQSALRDPVNFWLKYAGKYFWKKNPSSEKALSYNFDIREGPIFVEWFSDGETNICYNAVDRHVEHGNGSKVAFFWEGNDPNDTCVLTYSDLLVHVQKLGLALRSLGVTKGDRVAIYMPMVPQLVVAMLACARIGAVHSVVFGGFSAPALADRIIDSDCKVLITCDGTWRGAKLIDLYSNASTALQLSQDRGHVVSKCVVLRHVTIPPHGSTALEERLNSIEQIGIRPAKQLSVRISEGRDIWWHDLVAPFSDDCQCPIEWMNAEDPLFVLYTSGSTGRPKGILHTIGGYMVYSATTFYHTFNYQDDDIYWCTADAGWITGHSYVVYGPLLNGATSVIFEGIPTWPDMGRCWAIVDRYQVSKFYTAPTAIRTLMAAGDSYVTAYKRNSLKVLGSVGEPINPTAWEWYHHVVGNGQCSVVDTFWQTETGGHMVSPLPGVTPLKPGCATRPFLGIDAQILSDKGANLSAGVMGSGKSVEGYLVFGKPWPGMMRTVYGDHKRFESVYFSRFPGYYMAGDGAKMDEDGDIWITGRIDDMLNISGHLVSTAEVESTLLLHPHIAEAAVVSRMHPVKGECLHCFVTLKNNVDQNANGAVNHVPVLDATLRSELCQLIRKRIGPFVVPDHIQIHREPITSTQPPTNHLPRITECTRQVNL</sequence>
<reference evidence="9 10" key="1">
    <citation type="submission" date="2019-04" db="EMBL/GenBank/DDBJ databases">
        <title>Annotation for the trematode Fasciola gigantica.</title>
        <authorList>
            <person name="Choi Y.-J."/>
        </authorList>
    </citation>
    <scope>NUCLEOTIDE SEQUENCE [LARGE SCALE GENOMIC DNA]</scope>
    <source>
        <strain evidence="9">Uganda_cow_1</strain>
    </source>
</reference>
<dbReference type="EC" id="6.2.1.1" evidence="2"/>
<dbReference type="InterPro" id="IPR020845">
    <property type="entry name" value="AMP-binding_CS"/>
</dbReference>
<dbReference type="InterPro" id="IPR042099">
    <property type="entry name" value="ANL_N_sf"/>
</dbReference>
<evidence type="ECO:0000259" key="8">
    <source>
        <dbReference type="Pfam" id="PF16177"/>
    </source>
</evidence>
<feature type="domain" description="AMP-dependent synthetase/ligase" evidence="6">
    <location>
        <begin position="83"/>
        <end position="506"/>
    </location>
</feature>
<dbReference type="SUPFAM" id="SSF56801">
    <property type="entry name" value="Acetyl-CoA synthetase-like"/>
    <property type="match status" value="1"/>
</dbReference>
<dbReference type="PROSITE" id="PS00455">
    <property type="entry name" value="AMP_BINDING"/>
    <property type="match status" value="1"/>
</dbReference>
<keyword evidence="5" id="KW-0067">ATP-binding</keyword>
<comment type="caution">
    <text evidence="9">The sequence shown here is derived from an EMBL/GenBank/DDBJ whole genome shotgun (WGS) entry which is preliminary data.</text>
</comment>
<protein>
    <recommendedName>
        <fullName evidence="2">acetate--CoA ligase</fullName>
        <ecNumber evidence="2">6.2.1.1</ecNumber>
    </recommendedName>
</protein>
<dbReference type="EMBL" id="SUNJ01005031">
    <property type="protein sequence ID" value="TPP63952.1"/>
    <property type="molecule type" value="Genomic_DNA"/>
</dbReference>